<dbReference type="Proteomes" id="UP000197424">
    <property type="component" value="Chromosome"/>
</dbReference>
<dbReference type="InterPro" id="IPR019292">
    <property type="entry name" value="McrC"/>
</dbReference>
<dbReference type="Pfam" id="PF10117">
    <property type="entry name" value="McrBC"/>
    <property type="match status" value="1"/>
</dbReference>
<reference evidence="2" key="1">
    <citation type="submission" date="2017-06" db="EMBL/GenBank/DDBJ databases">
        <title>Whole genome sequence of Laribacter hongkongensis LHGZ1.</title>
        <authorList>
            <person name="Chen D."/>
            <person name="Wu H."/>
            <person name="Chen J."/>
        </authorList>
    </citation>
    <scope>NUCLEOTIDE SEQUENCE [LARGE SCALE GENOMIC DNA]</scope>
    <source>
        <strain evidence="2">LHGZ1</strain>
    </source>
</reference>
<gene>
    <name evidence="1" type="ORF">LHGZ1_0915</name>
</gene>
<evidence type="ECO:0000313" key="2">
    <source>
        <dbReference type="Proteomes" id="UP000197424"/>
    </source>
</evidence>
<organism evidence="1 2">
    <name type="scientific">Laribacter hongkongensis</name>
    <dbReference type="NCBI Taxonomy" id="168471"/>
    <lineage>
        <taxon>Bacteria</taxon>
        <taxon>Pseudomonadati</taxon>
        <taxon>Pseudomonadota</taxon>
        <taxon>Betaproteobacteria</taxon>
        <taxon>Neisseriales</taxon>
        <taxon>Aquaspirillaceae</taxon>
        <taxon>Laribacter</taxon>
    </lineage>
</organism>
<accession>A0A248LH55</accession>
<dbReference type="RefSeq" id="WP_088860260.1">
    <property type="nucleotide sequence ID" value="NZ_CP022115.1"/>
</dbReference>
<protein>
    <submittedName>
        <fullName evidence="1">McrBC 5-methylcytosine restriction system component</fullName>
    </submittedName>
</protein>
<proteinExistence type="predicted"/>
<name>A0A248LH55_9NEIS</name>
<evidence type="ECO:0000313" key="1">
    <source>
        <dbReference type="EMBL" id="ASJ23746.1"/>
    </source>
</evidence>
<dbReference type="PANTHER" id="PTHR38733:SF1">
    <property type="entry name" value="TYPE IV METHYL-DIRECTED RESTRICTION ENZYME ECOKMCRBC"/>
    <property type="match status" value="1"/>
</dbReference>
<sequence length="441" mass="49523">MAGITIYEFDALVAAAPGVPDVGGQRVVPPGVFDWLEEQALRAAEAGATAWLRLTQRRGHLAVQVTSFVGVIRSPDGFQIEVLPKVGKAIDGGDAQARRLLIEMLRCLGGFRHVQTDSAKLVATRMPLLEVFIGEFLLAVEHIVKQGLRSDYAVRRDNVFALRGKLQIAMHLRQNLCRRDRFFAEFDEFSINRPENRLLHAALRRTLVWTASQSNQQLARELSFVFTDVPASERPAVDFSKVRLDRGMGHYADALAWARLILGDESPLTGTGGHRAPSLLFPMEAVFEAYVAKHLTRQLAHPFTLKTQARSFSLVTHLGQDWFRLKPDILVQESSSNRLVLDTKWKLLDDKKATGSDKYGLDQGDFYQLHAYGQSYLDGQGDVVLIYPRTDAFDEALPVFDFPKSSGLRLWVLPYCLRERTLILPPCGSLNAWFCRSRCQS</sequence>
<dbReference type="AlphaFoldDB" id="A0A248LH55"/>
<dbReference type="PANTHER" id="PTHR38733">
    <property type="entry name" value="PROTEIN MCRC"/>
    <property type="match status" value="1"/>
</dbReference>
<dbReference type="OrthoDB" id="307209at2"/>
<dbReference type="EMBL" id="CP022115">
    <property type="protein sequence ID" value="ASJ23746.1"/>
    <property type="molecule type" value="Genomic_DNA"/>
</dbReference>